<proteinExistence type="predicted"/>
<feature type="compositionally biased region" description="Low complexity" evidence="1">
    <location>
        <begin position="302"/>
        <end position="315"/>
    </location>
</feature>
<reference evidence="3 5" key="1">
    <citation type="journal article" date="2020" name="Stud. Mycol.">
        <title>101 Dothideomycetes genomes: a test case for predicting lifestyles and emergence of pathogens.</title>
        <authorList>
            <person name="Haridas S."/>
            <person name="Albert R."/>
            <person name="Binder M."/>
            <person name="Bloem J."/>
            <person name="Labutti K."/>
            <person name="Salamov A."/>
            <person name="Andreopoulos B."/>
            <person name="Baker S."/>
            <person name="Barry K."/>
            <person name="Bills G."/>
            <person name="Bluhm B."/>
            <person name="Cannon C."/>
            <person name="Castanera R."/>
            <person name="Culley D."/>
            <person name="Daum C."/>
            <person name="Ezra D."/>
            <person name="Gonzalez J."/>
            <person name="Henrissat B."/>
            <person name="Kuo A."/>
            <person name="Liang C."/>
            <person name="Lipzen A."/>
            <person name="Lutzoni F."/>
            <person name="Magnuson J."/>
            <person name="Mondo S."/>
            <person name="Nolan M."/>
            <person name="Ohm R."/>
            <person name="Pangilinan J."/>
            <person name="Park H.-J."/>
            <person name="Ramirez L."/>
            <person name="Alfaro M."/>
            <person name="Sun H."/>
            <person name="Tritt A."/>
            <person name="Yoshinaga Y."/>
            <person name="Zwiers L.-H."/>
            <person name="Turgeon B."/>
            <person name="Goodwin S."/>
            <person name="Spatafora J."/>
            <person name="Crous P."/>
            <person name="Grigoriev I."/>
        </authorList>
    </citation>
    <scope>NUCLEOTIDE SEQUENCE</scope>
    <source>
        <strain evidence="3 5">CBS 304.34</strain>
    </source>
</reference>
<dbReference type="AlphaFoldDB" id="A0A6A6YIN6"/>
<evidence type="ECO:0000313" key="4">
    <source>
        <dbReference type="Proteomes" id="UP000504636"/>
    </source>
</evidence>
<dbReference type="Proteomes" id="UP000504636">
    <property type="component" value="Unplaced"/>
</dbReference>
<accession>A0A6A6YIN6</accession>
<dbReference type="OrthoDB" id="5377599at2759"/>
<sequence>MESTLRRLLEHERQTVWNQNAHLPTRDRQHLWEQRKAELSSLIASDNVSSLRPDARIPRTMSYHGSSSIRNSNLGIDTLNTMNRTEGLSVQSAPAAVSMSRSPSSYSANDDAFSFDGYTISPNTSFSPNQANIQTISEINEYDPSEYVNAHFGPSTNSTQTPSISIKHDSIPSWGQSFDGSVSPCTSTGELTTASTLASDMSREASYCTLFGDVSLSRKNSQFSDSFSEEPAYSSPYDVKTISLSDTEPPLFLGLSDYTDRTTNPIGAPVFSPSQFPFSASARSSSFQQTSDLVEDMKRSTSIESNKSSNSSNSRNSRRRQEQLAHGSRPIAPKAIQKHSAASHSARHASSSTKMMRVQSQDGSSKDVAQITKAPYVRPQHPKVMCPHCREYPEGFRGDHELRRHTERAHAAVRKVWVTVDASADKKFLANCKQCKAGKQYGAYYNVAAHLRRAHFHPRKRGRKGKHDEKRGGKGGGDDPPMEVLKAHWIKEILVAGTASDDSGSDDDNLMQDQEQFGTSPNYPDSNANTATQSYDVDASYTMSHSASQPIEYSQFAESGQTAFASSFANSFQQPQLNDFNSLQQDLNLDTNASLYPAFEFDAQQQFDIQYMPQPVPMM</sequence>
<evidence type="ECO:0000259" key="2">
    <source>
        <dbReference type="Pfam" id="PF25438"/>
    </source>
</evidence>
<feature type="compositionally biased region" description="Basic residues" evidence="1">
    <location>
        <begin position="454"/>
        <end position="465"/>
    </location>
</feature>
<feature type="region of interest" description="Disordered" evidence="1">
    <location>
        <begin position="287"/>
        <end position="365"/>
    </location>
</feature>
<name>A0A6A6YIN6_9PEZI</name>
<dbReference type="RefSeq" id="XP_033575625.1">
    <property type="nucleotide sequence ID" value="XM_033728202.1"/>
</dbReference>
<organism evidence="3">
    <name type="scientific">Mytilinidion resinicola</name>
    <dbReference type="NCBI Taxonomy" id="574789"/>
    <lineage>
        <taxon>Eukaryota</taxon>
        <taxon>Fungi</taxon>
        <taxon>Dikarya</taxon>
        <taxon>Ascomycota</taxon>
        <taxon>Pezizomycotina</taxon>
        <taxon>Dothideomycetes</taxon>
        <taxon>Pleosporomycetidae</taxon>
        <taxon>Mytilinidiales</taxon>
        <taxon>Mytilinidiaceae</taxon>
        <taxon>Mytilinidion</taxon>
    </lineage>
</organism>
<reference evidence="5" key="2">
    <citation type="submission" date="2020-04" db="EMBL/GenBank/DDBJ databases">
        <authorList>
            <consortium name="NCBI Genome Project"/>
        </authorList>
    </citation>
    <scope>NUCLEOTIDE SEQUENCE</scope>
    <source>
        <strain evidence="5">CBS 304.34</strain>
    </source>
</reference>
<feature type="region of interest" description="Disordered" evidence="1">
    <location>
        <begin position="454"/>
        <end position="482"/>
    </location>
</feature>
<evidence type="ECO:0000256" key="1">
    <source>
        <dbReference type="SAM" id="MobiDB-lite"/>
    </source>
</evidence>
<dbReference type="InterPro" id="IPR057218">
    <property type="entry name" value="DUF7896"/>
</dbReference>
<dbReference type="GeneID" id="54469095"/>
<feature type="region of interest" description="Disordered" evidence="1">
    <location>
        <begin position="499"/>
        <end position="531"/>
    </location>
</feature>
<feature type="compositionally biased region" description="Polar residues" evidence="1">
    <location>
        <begin position="511"/>
        <end position="531"/>
    </location>
</feature>
<keyword evidence="4" id="KW-1185">Reference proteome</keyword>
<dbReference type="PANTHER" id="PTHR42031:SF1">
    <property type="entry name" value="KEY LIME PATHOGENICITY PROTEIN"/>
    <property type="match status" value="1"/>
</dbReference>
<evidence type="ECO:0000313" key="3">
    <source>
        <dbReference type="EMBL" id="KAF2808661.1"/>
    </source>
</evidence>
<gene>
    <name evidence="3 5" type="ORF">BDZ99DRAFT_572485</name>
</gene>
<dbReference type="EMBL" id="MU003703">
    <property type="protein sequence ID" value="KAF2808661.1"/>
    <property type="molecule type" value="Genomic_DNA"/>
</dbReference>
<dbReference type="Pfam" id="PF25438">
    <property type="entry name" value="DUF7896"/>
    <property type="match status" value="1"/>
</dbReference>
<dbReference type="PANTHER" id="PTHR42031">
    <property type="entry name" value="KEY LIME PATHOGENICITY PROTEIN"/>
    <property type="match status" value="1"/>
</dbReference>
<protein>
    <recommendedName>
        <fullName evidence="2">DUF7896 domain-containing protein</fullName>
    </recommendedName>
</protein>
<evidence type="ECO:0000313" key="5">
    <source>
        <dbReference type="RefSeq" id="XP_033575625.1"/>
    </source>
</evidence>
<feature type="compositionally biased region" description="Low complexity" evidence="1">
    <location>
        <begin position="339"/>
        <end position="352"/>
    </location>
</feature>
<feature type="domain" description="DUF7896" evidence="2">
    <location>
        <begin position="414"/>
        <end position="493"/>
    </location>
</feature>
<reference evidence="5" key="3">
    <citation type="submission" date="2025-04" db="UniProtKB">
        <authorList>
            <consortium name="RefSeq"/>
        </authorList>
    </citation>
    <scope>IDENTIFICATION</scope>
    <source>
        <strain evidence="5">CBS 304.34</strain>
    </source>
</reference>